<sequence>MAETFATAGLGRADAHSAADALVAADAQGSPSRGVARLPVYLTRLRGGGNSPDALPQIVQQMLDRRTRSADSKQ</sequence>
<reference evidence="1" key="1">
    <citation type="journal article" date="2014" name="Int. J. Syst. Evol. Microbiol.">
        <title>Complete genome sequence of Corynebacterium casei LMG S-19264T (=DSM 44701T), isolated from a smear-ripened cheese.</title>
        <authorList>
            <consortium name="US DOE Joint Genome Institute (JGI-PGF)"/>
            <person name="Walter F."/>
            <person name="Albersmeier A."/>
            <person name="Kalinowski J."/>
            <person name="Ruckert C."/>
        </authorList>
    </citation>
    <scope>NUCLEOTIDE SEQUENCE</scope>
    <source>
        <strain evidence="1">JCM 3086</strain>
    </source>
</reference>
<gene>
    <name evidence="1" type="ORF">GCM10010121_062700</name>
</gene>
<dbReference type="AlphaFoldDB" id="A0A917L3H7"/>
<dbReference type="SUPFAM" id="SSF89733">
    <property type="entry name" value="L-sulfolactate dehydrogenase-like"/>
    <property type="match status" value="1"/>
</dbReference>
<dbReference type="Gene3D" id="1.10.1530.10">
    <property type="match status" value="1"/>
</dbReference>
<proteinExistence type="predicted"/>
<dbReference type="EMBL" id="BMQA01000027">
    <property type="protein sequence ID" value="GGJ42910.1"/>
    <property type="molecule type" value="Genomic_DNA"/>
</dbReference>
<reference evidence="1" key="2">
    <citation type="submission" date="2020-09" db="EMBL/GenBank/DDBJ databases">
        <authorList>
            <person name="Sun Q."/>
            <person name="Ohkuma M."/>
        </authorList>
    </citation>
    <scope>NUCLEOTIDE SEQUENCE</scope>
    <source>
        <strain evidence="1">JCM 3086</strain>
    </source>
</reference>
<keyword evidence="2" id="KW-1185">Reference proteome</keyword>
<dbReference type="Proteomes" id="UP000657574">
    <property type="component" value="Unassembled WGS sequence"/>
</dbReference>
<organism evidence="1 2">
    <name type="scientific">Streptomyces brasiliensis</name>
    <dbReference type="NCBI Taxonomy" id="1954"/>
    <lineage>
        <taxon>Bacteria</taxon>
        <taxon>Bacillati</taxon>
        <taxon>Actinomycetota</taxon>
        <taxon>Actinomycetes</taxon>
        <taxon>Kitasatosporales</taxon>
        <taxon>Streptomycetaceae</taxon>
        <taxon>Streptomyces</taxon>
    </lineage>
</organism>
<dbReference type="InterPro" id="IPR003767">
    <property type="entry name" value="Malate/L-lactate_DH-like"/>
</dbReference>
<dbReference type="InterPro" id="IPR043144">
    <property type="entry name" value="Mal/L-sulf/L-lact_DH-like_ah"/>
</dbReference>
<evidence type="ECO:0000313" key="2">
    <source>
        <dbReference type="Proteomes" id="UP000657574"/>
    </source>
</evidence>
<dbReference type="InterPro" id="IPR036111">
    <property type="entry name" value="Mal/L-sulfo/L-lacto_DH-like_sf"/>
</dbReference>
<evidence type="ECO:0000313" key="1">
    <source>
        <dbReference type="EMBL" id="GGJ42910.1"/>
    </source>
</evidence>
<name>A0A917L3H7_9ACTN</name>
<accession>A0A917L3H7</accession>
<protein>
    <submittedName>
        <fullName evidence="1">Uncharacterized protein</fullName>
    </submittedName>
</protein>
<dbReference type="Pfam" id="PF02615">
    <property type="entry name" value="Ldh_2"/>
    <property type="match status" value="1"/>
</dbReference>
<comment type="caution">
    <text evidence="1">The sequence shown here is derived from an EMBL/GenBank/DDBJ whole genome shotgun (WGS) entry which is preliminary data.</text>
</comment>
<dbReference type="GO" id="GO:0016491">
    <property type="term" value="F:oxidoreductase activity"/>
    <property type="evidence" value="ECO:0007669"/>
    <property type="project" value="InterPro"/>
</dbReference>